<protein>
    <submittedName>
        <fullName evidence="2">Uncharacterized protein</fullName>
    </submittedName>
</protein>
<organism evidence="2 3">
    <name type="scientific">Punica granatum</name>
    <name type="common">Pomegranate</name>
    <dbReference type="NCBI Taxonomy" id="22663"/>
    <lineage>
        <taxon>Eukaryota</taxon>
        <taxon>Viridiplantae</taxon>
        <taxon>Streptophyta</taxon>
        <taxon>Embryophyta</taxon>
        <taxon>Tracheophyta</taxon>
        <taxon>Spermatophyta</taxon>
        <taxon>Magnoliopsida</taxon>
        <taxon>eudicotyledons</taxon>
        <taxon>Gunneridae</taxon>
        <taxon>Pentapetalae</taxon>
        <taxon>rosids</taxon>
        <taxon>malvids</taxon>
        <taxon>Myrtales</taxon>
        <taxon>Lythraceae</taxon>
        <taxon>Punica</taxon>
    </lineage>
</organism>
<keyword evidence="3" id="KW-1185">Reference proteome</keyword>
<comment type="caution">
    <text evidence="2">The sequence shown here is derived from an EMBL/GenBank/DDBJ whole genome shotgun (WGS) entry which is preliminary data.</text>
</comment>
<dbReference type="EMBL" id="PGOL01000438">
    <property type="protein sequence ID" value="PKI70570.1"/>
    <property type="molecule type" value="Genomic_DNA"/>
</dbReference>
<evidence type="ECO:0000256" key="1">
    <source>
        <dbReference type="SAM" id="MobiDB-lite"/>
    </source>
</evidence>
<feature type="region of interest" description="Disordered" evidence="1">
    <location>
        <begin position="54"/>
        <end position="95"/>
    </location>
</feature>
<evidence type="ECO:0000313" key="2">
    <source>
        <dbReference type="EMBL" id="PKI70570.1"/>
    </source>
</evidence>
<dbReference type="Proteomes" id="UP000233551">
    <property type="component" value="Unassembled WGS sequence"/>
</dbReference>
<name>A0A2I0KQG7_PUNGR</name>
<reference evidence="2 3" key="1">
    <citation type="submission" date="2017-11" db="EMBL/GenBank/DDBJ databases">
        <title>De-novo sequencing of pomegranate (Punica granatum L.) genome.</title>
        <authorList>
            <person name="Akparov Z."/>
            <person name="Amiraslanov A."/>
            <person name="Hajiyeva S."/>
            <person name="Abbasov M."/>
            <person name="Kaur K."/>
            <person name="Hamwieh A."/>
            <person name="Solovyev V."/>
            <person name="Salamov A."/>
            <person name="Braich B."/>
            <person name="Kosarev P."/>
            <person name="Mahmoud A."/>
            <person name="Hajiyev E."/>
            <person name="Babayeva S."/>
            <person name="Izzatullayeva V."/>
            <person name="Mammadov A."/>
            <person name="Mammadov A."/>
            <person name="Sharifova S."/>
            <person name="Ojaghi J."/>
            <person name="Eynullazada K."/>
            <person name="Bayramov B."/>
            <person name="Abdulazimova A."/>
            <person name="Shahmuradov I."/>
        </authorList>
    </citation>
    <scope>NUCLEOTIDE SEQUENCE [LARGE SCALE GENOMIC DNA]</scope>
    <source>
        <strain evidence="3">cv. AG2017</strain>
        <tissue evidence="2">Leaf</tissue>
    </source>
</reference>
<accession>A0A2I0KQG7</accession>
<dbReference type="AlphaFoldDB" id="A0A2I0KQG7"/>
<evidence type="ECO:0000313" key="3">
    <source>
        <dbReference type="Proteomes" id="UP000233551"/>
    </source>
</evidence>
<feature type="region of interest" description="Disordered" evidence="1">
    <location>
        <begin position="109"/>
        <end position="130"/>
    </location>
</feature>
<proteinExistence type="predicted"/>
<sequence length="130" mass="14258">MGTGQARRIEVVLRGGSINYDTCPTLTDCHSQVAKTKAGVHIFPAILTSTCPRNSHFSRPLRRSNPESQLGHSTCAKASLPDSTQADHRCSSNARHRIRIRAFGEAYNRESDREGGAVKIEPTQAQVDDK</sequence>
<gene>
    <name evidence="2" type="ORF">CRG98_009075</name>
</gene>